<gene>
    <name evidence="7" type="ORF">ERS852470_01463</name>
</gene>
<feature type="transmembrane region" description="Helical" evidence="6">
    <location>
        <begin position="39"/>
        <end position="57"/>
    </location>
</feature>
<protein>
    <submittedName>
        <fullName evidence="7">Putative permease</fullName>
    </submittedName>
</protein>
<dbReference type="AlphaFoldDB" id="A0A173XRS5"/>
<feature type="transmembrane region" description="Helical" evidence="6">
    <location>
        <begin position="12"/>
        <end position="33"/>
    </location>
</feature>
<keyword evidence="5 6" id="KW-0472">Membrane</keyword>
<evidence type="ECO:0000313" key="8">
    <source>
        <dbReference type="Proteomes" id="UP000095558"/>
    </source>
</evidence>
<name>A0A173XRS5_9CLOT</name>
<reference evidence="7 8" key="1">
    <citation type="submission" date="2015-09" db="EMBL/GenBank/DDBJ databases">
        <authorList>
            <consortium name="Pathogen Informatics"/>
        </authorList>
    </citation>
    <scope>NUCLEOTIDE SEQUENCE [LARGE SCALE GENOMIC DNA]</scope>
    <source>
        <strain evidence="7 8">2789STDY5834855</strain>
    </source>
</reference>
<proteinExistence type="inferred from homology"/>
<evidence type="ECO:0000256" key="4">
    <source>
        <dbReference type="ARBA" id="ARBA00022989"/>
    </source>
</evidence>
<feature type="transmembrane region" description="Helical" evidence="6">
    <location>
        <begin position="296"/>
        <end position="317"/>
    </location>
</feature>
<comment type="subcellular location">
    <subcellularLocation>
        <location evidence="1">Membrane</location>
        <topology evidence="1">Multi-pass membrane protein</topology>
    </subcellularLocation>
</comment>
<evidence type="ECO:0000256" key="6">
    <source>
        <dbReference type="SAM" id="Phobius"/>
    </source>
</evidence>
<dbReference type="RefSeq" id="WP_042396571.1">
    <property type="nucleotide sequence ID" value="NZ_CYYT01000002.1"/>
</dbReference>
<dbReference type="Pfam" id="PF01594">
    <property type="entry name" value="AI-2E_transport"/>
    <property type="match status" value="1"/>
</dbReference>
<comment type="similarity">
    <text evidence="2">Belongs to the autoinducer-2 exporter (AI-2E) (TC 2.A.86) family.</text>
</comment>
<feature type="transmembrane region" description="Helical" evidence="6">
    <location>
        <begin position="69"/>
        <end position="87"/>
    </location>
</feature>
<sequence length="327" mass="37328">MRIYNGYKKHYQYQILVNLLLLLFLFIVIAFVIKNYFKPFLSIIILLIICTPIYDLMKKVFQKNEIAGALTILVINVLMFCFVFYFGNSIIDLVQSFYINHINDLKEWLNTIKVIFNVDLEEMLHNGSQGLSSVTSFKSSLAVTGQGIISYIIANITVYFTLVDKKLFLKLLNCLLPYDVVETIREKKNNLGEVVKIEIKLVIICMIITIIGFKILRIPSAIFLGLICGILDILPYVGTIIVFIPIIIYNIIMKKYLLVVGLIALYLLLQVVREILELKFLSSKLDIHPLVVMLSMYIGAEVFGIIGIFIGPIYCLIAKDLIYEGTL</sequence>
<evidence type="ECO:0000256" key="3">
    <source>
        <dbReference type="ARBA" id="ARBA00022692"/>
    </source>
</evidence>
<dbReference type="EMBL" id="CYZV01000013">
    <property type="protein sequence ID" value="CUO10813.1"/>
    <property type="molecule type" value="Genomic_DNA"/>
</dbReference>
<feature type="transmembrane region" description="Helical" evidence="6">
    <location>
        <begin position="197"/>
        <end position="216"/>
    </location>
</feature>
<keyword evidence="3 6" id="KW-0812">Transmembrane</keyword>
<feature type="transmembrane region" description="Helical" evidence="6">
    <location>
        <begin position="222"/>
        <end position="249"/>
    </location>
</feature>
<dbReference type="PANTHER" id="PTHR21716:SF68">
    <property type="entry name" value="TRANSPORT PROTEIN YTVI-RELATED"/>
    <property type="match status" value="1"/>
</dbReference>
<dbReference type="GO" id="GO:0055085">
    <property type="term" value="P:transmembrane transport"/>
    <property type="evidence" value="ECO:0007669"/>
    <property type="project" value="TreeGrafter"/>
</dbReference>
<dbReference type="GO" id="GO:0016020">
    <property type="term" value="C:membrane"/>
    <property type="evidence" value="ECO:0007669"/>
    <property type="project" value="UniProtKB-SubCell"/>
</dbReference>
<evidence type="ECO:0000256" key="1">
    <source>
        <dbReference type="ARBA" id="ARBA00004141"/>
    </source>
</evidence>
<organism evidence="7 8">
    <name type="scientific">Clostridium disporicum</name>
    <dbReference type="NCBI Taxonomy" id="84024"/>
    <lineage>
        <taxon>Bacteria</taxon>
        <taxon>Bacillati</taxon>
        <taxon>Bacillota</taxon>
        <taxon>Clostridia</taxon>
        <taxon>Eubacteriales</taxon>
        <taxon>Clostridiaceae</taxon>
        <taxon>Clostridium</taxon>
    </lineage>
</organism>
<keyword evidence="4 6" id="KW-1133">Transmembrane helix</keyword>
<evidence type="ECO:0000256" key="2">
    <source>
        <dbReference type="ARBA" id="ARBA00009773"/>
    </source>
</evidence>
<evidence type="ECO:0000313" key="7">
    <source>
        <dbReference type="EMBL" id="CUO10813.1"/>
    </source>
</evidence>
<accession>A0A173XRS5</accession>
<feature type="transmembrane region" description="Helical" evidence="6">
    <location>
        <begin position="141"/>
        <end position="162"/>
    </location>
</feature>
<dbReference type="PANTHER" id="PTHR21716">
    <property type="entry name" value="TRANSMEMBRANE PROTEIN"/>
    <property type="match status" value="1"/>
</dbReference>
<dbReference type="OrthoDB" id="9774361at2"/>
<evidence type="ECO:0000256" key="5">
    <source>
        <dbReference type="ARBA" id="ARBA00023136"/>
    </source>
</evidence>
<dbReference type="Proteomes" id="UP000095558">
    <property type="component" value="Unassembled WGS sequence"/>
</dbReference>
<feature type="transmembrane region" description="Helical" evidence="6">
    <location>
        <begin position="256"/>
        <end position="276"/>
    </location>
</feature>
<dbReference type="InterPro" id="IPR002549">
    <property type="entry name" value="AI-2E-like"/>
</dbReference>
<dbReference type="GeneID" id="83011376"/>